<dbReference type="SUPFAM" id="SSF51101">
    <property type="entry name" value="Mannose-binding lectins"/>
    <property type="match status" value="1"/>
</dbReference>
<keyword evidence="1" id="KW-0472">Membrane</keyword>
<dbReference type="InterPro" id="IPR005639">
    <property type="entry name" value="Pest_crys_dom_I"/>
</dbReference>
<dbReference type="Proteomes" id="UP000076863">
    <property type="component" value="Unassembled WGS sequence"/>
</dbReference>
<evidence type="ECO:0000256" key="1">
    <source>
        <dbReference type="SAM" id="Phobius"/>
    </source>
</evidence>
<reference evidence="4 5" key="1">
    <citation type="journal article" date="2016" name="Genome Biol. Evol.">
        <title>Divergent and convergent evolution of fungal pathogenicity.</title>
        <authorList>
            <person name="Shang Y."/>
            <person name="Xiao G."/>
            <person name="Zheng P."/>
            <person name="Cen K."/>
            <person name="Zhan S."/>
            <person name="Wang C."/>
        </authorList>
    </citation>
    <scope>NUCLEOTIDE SEQUENCE [LARGE SCALE GENOMIC DNA]</scope>
    <source>
        <strain evidence="4 5">RCEF 3172</strain>
    </source>
</reference>
<keyword evidence="5" id="KW-1185">Reference proteome</keyword>
<dbReference type="EMBL" id="AZHA01000021">
    <property type="protein sequence ID" value="OAA39912.1"/>
    <property type="molecule type" value="Genomic_DNA"/>
</dbReference>
<keyword evidence="1" id="KW-1133">Transmembrane helix</keyword>
<evidence type="ECO:0000313" key="5">
    <source>
        <dbReference type="Proteomes" id="UP000076863"/>
    </source>
</evidence>
<name>A0A167BD84_9HYPO</name>
<feature type="transmembrane region" description="Helical" evidence="1">
    <location>
        <begin position="30"/>
        <end position="47"/>
    </location>
</feature>
<feature type="domain" description="Pesticidal crystal protein" evidence="3">
    <location>
        <begin position="30"/>
        <end position="178"/>
    </location>
</feature>
<gene>
    <name evidence="4" type="ORF">BBO_06438</name>
</gene>
<dbReference type="InterPro" id="IPR036404">
    <property type="entry name" value="Jacalin-like_lectin_dom_sf"/>
</dbReference>
<keyword evidence="1" id="KW-0812">Transmembrane</keyword>
<dbReference type="Pfam" id="PF01419">
    <property type="entry name" value="Jacalin"/>
    <property type="match status" value="1"/>
</dbReference>
<evidence type="ECO:0000259" key="3">
    <source>
        <dbReference type="Pfam" id="PF03945"/>
    </source>
</evidence>
<accession>A0A167BD84</accession>
<evidence type="ECO:0000259" key="2">
    <source>
        <dbReference type="Pfam" id="PF01419"/>
    </source>
</evidence>
<proteinExistence type="predicted"/>
<dbReference type="AlphaFoldDB" id="A0A167BD84"/>
<sequence length="537" mass="59550">MKTSSAALASNIVAFLTALAVLPRGPNGFILPFLAILNIAAFILNAIERKNQWDALRPYIEELVNQKIQAHHLNTINSNLRGLVENMAAVRRVHKQFNEAPPQDRERQGELLRSHHNAFLMFLRASIPHFQIKEHAVVSLTDFAMAANIQIIMLGEALKNGSSWGYTTEYLRAIRAELNEKTGLGTKVPAVPLQRGGAALPGTGDSIASRGVRHRLQMQLLFNTIQQGETEGWSAELVDTWKYAYSALGVQRREVSSAAGSGNATAGTEEDLDYPTYVRKTYEHGRKLVRRYNSGPGKWPGRKIAAVMRAYADYDAIMIARALSFAEYWPYLTGEFEVPDRVYETLDREIYSGPYGRGADWVPWSKTQPPPVTARIGNITSLIVRAGRSIDGFRLASGGHWGYYYGSETEGRLHRIDLGPDELIDNVDLTFGQKVGSLTFLSNKAKYGPYGSPRHTTTKPAKWKQALLHNATLGLSVNHTGYSLSSVHCTRWSGLSPSGCEGIFFGFRPSYIAADDYEPVQNVTPYHLAPLADLNII</sequence>
<dbReference type="Gene3D" id="1.20.190.10">
    <property type="entry name" value="Pesticidal crystal protein, N-terminal domain"/>
    <property type="match status" value="2"/>
</dbReference>
<dbReference type="Pfam" id="PF03945">
    <property type="entry name" value="Endotoxin_N"/>
    <property type="match status" value="1"/>
</dbReference>
<dbReference type="InterPro" id="IPR001229">
    <property type="entry name" value="Jacalin-like_lectin_dom"/>
</dbReference>
<organism evidence="4 5">
    <name type="scientific">Beauveria brongniartii RCEF 3172</name>
    <dbReference type="NCBI Taxonomy" id="1081107"/>
    <lineage>
        <taxon>Eukaryota</taxon>
        <taxon>Fungi</taxon>
        <taxon>Dikarya</taxon>
        <taxon>Ascomycota</taxon>
        <taxon>Pezizomycotina</taxon>
        <taxon>Sordariomycetes</taxon>
        <taxon>Hypocreomycetidae</taxon>
        <taxon>Hypocreales</taxon>
        <taxon>Cordycipitaceae</taxon>
        <taxon>Beauveria</taxon>
        <taxon>Beauveria brongniartii</taxon>
    </lineage>
</organism>
<protein>
    <submittedName>
        <fullName evidence="4">Delta endotoxin</fullName>
    </submittedName>
</protein>
<dbReference type="GO" id="GO:0001907">
    <property type="term" value="P:symbiont-mediated killing of host cell"/>
    <property type="evidence" value="ECO:0007669"/>
    <property type="project" value="InterPro"/>
</dbReference>
<dbReference type="SUPFAM" id="SSF56849">
    <property type="entry name" value="delta-Endotoxin (insectocide), N-terminal domain"/>
    <property type="match status" value="1"/>
</dbReference>
<comment type="caution">
    <text evidence="4">The sequence shown here is derived from an EMBL/GenBank/DDBJ whole genome shotgun (WGS) entry which is preliminary data.</text>
</comment>
<feature type="domain" description="Jacalin-type lectin" evidence="2">
    <location>
        <begin position="377"/>
        <end position="457"/>
    </location>
</feature>
<dbReference type="GO" id="GO:0090729">
    <property type="term" value="F:toxin activity"/>
    <property type="evidence" value="ECO:0007669"/>
    <property type="project" value="InterPro"/>
</dbReference>
<dbReference type="InterPro" id="IPR036716">
    <property type="entry name" value="Pest_crys_N_sf"/>
</dbReference>
<dbReference type="OrthoDB" id="4869116at2759"/>
<dbReference type="Gene3D" id="2.100.10.30">
    <property type="entry name" value="Jacalin-like lectin domain"/>
    <property type="match status" value="1"/>
</dbReference>
<evidence type="ECO:0000313" key="4">
    <source>
        <dbReference type="EMBL" id="OAA39912.1"/>
    </source>
</evidence>